<keyword evidence="7" id="KW-0378">Hydrolase</keyword>
<keyword evidence="9" id="KW-0229">DNA integration</keyword>
<dbReference type="InterPro" id="IPR002104">
    <property type="entry name" value="Integrase_catalytic"/>
</dbReference>
<sequence>MREKFVNGFMAKLYGEIPEEYLETIRDKLSLYVNDFDITQRETGVVKYTGYLPDFYKTYIVSRKIEGLSQNTLENYNLCLNDFFFSVNKKVEDITANDIRVYLYTTQENRGISNRTLDGRRAAIHAFFEWATGEGYVDKNPCRSIKNIKYERVQKKPLTDMELERIRQVCETVRERAVVEFLYSTGARITEACTVKISDIDFHKGEVVVLGKGNKHRTTYLNARSKLLLKQYITSRNDETEYLFVSERKPHGALKKEAIERIIKLIGERAELDRPLTPHLFRHTLATLMLQRGTPITEVQKILGHVNINTTMIYAKVSDEDVKVSHMKYAI</sequence>
<name>A0A8S5TQF2_9CAUD</name>
<proteinExistence type="inferred from homology"/>
<keyword evidence="4" id="KW-0963">Cytoplasm</keyword>
<evidence type="ECO:0000256" key="7">
    <source>
        <dbReference type="ARBA" id="ARBA00022801"/>
    </source>
</evidence>
<keyword evidence="5" id="KW-0132">Cell division</keyword>
<dbReference type="InterPro" id="IPR050090">
    <property type="entry name" value="Tyrosine_recombinase_XerCD"/>
</dbReference>
<dbReference type="Gene3D" id="1.10.150.130">
    <property type="match status" value="1"/>
</dbReference>
<comment type="similarity">
    <text evidence="2">Belongs to the 'phage' integrase family.</text>
</comment>
<dbReference type="InterPro" id="IPR010998">
    <property type="entry name" value="Integrase_recombinase_N"/>
</dbReference>
<evidence type="ECO:0000256" key="3">
    <source>
        <dbReference type="ARBA" id="ARBA00016082"/>
    </source>
</evidence>
<dbReference type="EMBL" id="BK032878">
    <property type="protein sequence ID" value="DAF65360.1"/>
    <property type="molecule type" value="Genomic_DNA"/>
</dbReference>
<keyword evidence="13" id="KW-0131">Cell cycle</keyword>
<dbReference type="Pfam" id="PF02899">
    <property type="entry name" value="Phage_int_SAM_1"/>
    <property type="match status" value="1"/>
</dbReference>
<evidence type="ECO:0000256" key="11">
    <source>
        <dbReference type="ARBA" id="ARBA00023172"/>
    </source>
</evidence>
<dbReference type="InterPro" id="IPR011010">
    <property type="entry name" value="DNA_brk_join_enz"/>
</dbReference>
<keyword evidence="8" id="KW-0159">Chromosome partition</keyword>
<dbReference type="InterPro" id="IPR004107">
    <property type="entry name" value="Integrase_SAM-like_N"/>
</dbReference>
<dbReference type="PROSITE" id="PS51900">
    <property type="entry name" value="CB"/>
    <property type="match status" value="1"/>
</dbReference>
<evidence type="ECO:0000256" key="10">
    <source>
        <dbReference type="ARBA" id="ARBA00023125"/>
    </source>
</evidence>
<dbReference type="GO" id="GO:0015074">
    <property type="term" value="P:DNA integration"/>
    <property type="evidence" value="ECO:0007669"/>
    <property type="project" value="UniProtKB-KW"/>
</dbReference>
<evidence type="ECO:0000313" key="17">
    <source>
        <dbReference type="EMBL" id="DAF65360.1"/>
    </source>
</evidence>
<evidence type="ECO:0000256" key="12">
    <source>
        <dbReference type="ARBA" id="ARBA00023195"/>
    </source>
</evidence>
<dbReference type="GO" id="GO:0044826">
    <property type="term" value="P:viral genome integration into host DNA"/>
    <property type="evidence" value="ECO:0007669"/>
    <property type="project" value="UniProtKB-KW"/>
</dbReference>
<dbReference type="Pfam" id="PF00589">
    <property type="entry name" value="Phage_integrase"/>
    <property type="match status" value="1"/>
</dbReference>
<evidence type="ECO:0000256" key="13">
    <source>
        <dbReference type="ARBA" id="ARBA00023306"/>
    </source>
</evidence>
<dbReference type="InterPro" id="IPR044068">
    <property type="entry name" value="CB"/>
</dbReference>
<organism evidence="17">
    <name type="scientific">Siphoviridae sp. ctbbV81</name>
    <dbReference type="NCBI Taxonomy" id="2827900"/>
    <lineage>
        <taxon>Viruses</taxon>
        <taxon>Duplodnaviria</taxon>
        <taxon>Heunggongvirae</taxon>
        <taxon>Uroviricota</taxon>
        <taxon>Caudoviricetes</taxon>
    </lineage>
</organism>
<accession>A0A8S5TQF2</accession>
<evidence type="ECO:0000256" key="8">
    <source>
        <dbReference type="ARBA" id="ARBA00022829"/>
    </source>
</evidence>
<keyword evidence="11" id="KW-0233">DNA recombination</keyword>
<feature type="domain" description="Core-binding (CB)" evidence="16">
    <location>
        <begin position="50"/>
        <end position="132"/>
    </location>
</feature>
<keyword evidence="10 14" id="KW-0238">DNA-binding</keyword>
<dbReference type="InterPro" id="IPR013762">
    <property type="entry name" value="Integrase-like_cat_sf"/>
</dbReference>
<dbReference type="GO" id="GO:0003677">
    <property type="term" value="F:DNA binding"/>
    <property type="evidence" value="ECO:0007669"/>
    <property type="project" value="UniProtKB-UniRule"/>
</dbReference>
<dbReference type="SUPFAM" id="SSF56349">
    <property type="entry name" value="DNA breaking-rejoining enzymes"/>
    <property type="match status" value="1"/>
</dbReference>
<evidence type="ECO:0000256" key="9">
    <source>
        <dbReference type="ARBA" id="ARBA00022908"/>
    </source>
</evidence>
<dbReference type="GO" id="GO:0006310">
    <property type="term" value="P:DNA recombination"/>
    <property type="evidence" value="ECO:0007669"/>
    <property type="project" value="UniProtKB-KW"/>
</dbReference>
<reference evidence="17" key="1">
    <citation type="journal article" date="2021" name="Proc. Natl. Acad. Sci. U.S.A.">
        <title>A Catalog of Tens of Thousands of Viruses from Human Metagenomes Reveals Hidden Associations with Chronic Diseases.</title>
        <authorList>
            <person name="Tisza M.J."/>
            <person name="Buck C.B."/>
        </authorList>
    </citation>
    <scope>NUCLEOTIDE SEQUENCE</scope>
    <source>
        <strain evidence="17">CtbbV81</strain>
    </source>
</reference>
<dbReference type="PROSITE" id="PS51898">
    <property type="entry name" value="TYR_RECOMBINASE"/>
    <property type="match status" value="1"/>
</dbReference>
<feature type="domain" description="Tyr recombinase" evidence="15">
    <location>
        <begin position="153"/>
        <end position="327"/>
    </location>
</feature>
<evidence type="ECO:0000256" key="5">
    <source>
        <dbReference type="ARBA" id="ARBA00022618"/>
    </source>
</evidence>
<evidence type="ECO:0000256" key="4">
    <source>
        <dbReference type="ARBA" id="ARBA00022490"/>
    </source>
</evidence>
<evidence type="ECO:0000256" key="2">
    <source>
        <dbReference type="ARBA" id="ARBA00008857"/>
    </source>
</evidence>
<keyword evidence="12" id="KW-1179">Viral genome integration</keyword>
<protein>
    <recommendedName>
        <fullName evidence="3">Integrase</fullName>
    </recommendedName>
</protein>
<dbReference type="Gene3D" id="1.10.443.10">
    <property type="entry name" value="Intergrase catalytic core"/>
    <property type="match status" value="1"/>
</dbReference>
<dbReference type="GO" id="GO:0075713">
    <property type="term" value="P:establishment of integrated proviral latency"/>
    <property type="evidence" value="ECO:0007669"/>
    <property type="project" value="UniProtKB-KW"/>
</dbReference>
<evidence type="ECO:0000256" key="14">
    <source>
        <dbReference type="PROSITE-ProRule" id="PRU01248"/>
    </source>
</evidence>
<dbReference type="PANTHER" id="PTHR30349">
    <property type="entry name" value="PHAGE INTEGRASE-RELATED"/>
    <property type="match status" value="1"/>
</dbReference>
<evidence type="ECO:0000259" key="16">
    <source>
        <dbReference type="PROSITE" id="PS51900"/>
    </source>
</evidence>
<comment type="subcellular location">
    <subcellularLocation>
        <location evidence="1">Cytoplasm</location>
    </subcellularLocation>
</comment>
<dbReference type="PANTHER" id="PTHR30349:SF77">
    <property type="entry name" value="TYROSINE RECOMBINASE XERC"/>
    <property type="match status" value="1"/>
</dbReference>
<dbReference type="NCBIfam" id="NF040815">
    <property type="entry name" value="recomb_XerA_Arch"/>
    <property type="match status" value="1"/>
</dbReference>
<dbReference type="GO" id="GO:0016740">
    <property type="term" value="F:transferase activity"/>
    <property type="evidence" value="ECO:0007669"/>
    <property type="project" value="UniProtKB-KW"/>
</dbReference>
<dbReference type="GO" id="GO:0016787">
    <property type="term" value="F:hydrolase activity"/>
    <property type="evidence" value="ECO:0007669"/>
    <property type="project" value="UniProtKB-KW"/>
</dbReference>
<dbReference type="GO" id="GO:0051301">
    <property type="term" value="P:cell division"/>
    <property type="evidence" value="ECO:0007669"/>
    <property type="project" value="UniProtKB-KW"/>
</dbReference>
<keyword evidence="6" id="KW-0808">Transferase</keyword>
<evidence type="ECO:0000256" key="1">
    <source>
        <dbReference type="ARBA" id="ARBA00004496"/>
    </source>
</evidence>
<evidence type="ECO:0000256" key="6">
    <source>
        <dbReference type="ARBA" id="ARBA00022679"/>
    </source>
</evidence>
<keyword evidence="12" id="KW-1160">Virus entry into host cell</keyword>
<evidence type="ECO:0000259" key="15">
    <source>
        <dbReference type="PROSITE" id="PS51898"/>
    </source>
</evidence>
<dbReference type="GO" id="GO:0007059">
    <property type="term" value="P:chromosome segregation"/>
    <property type="evidence" value="ECO:0007669"/>
    <property type="project" value="UniProtKB-KW"/>
</dbReference>